<evidence type="ECO:0000313" key="2">
    <source>
        <dbReference type="Proteomes" id="UP000663887"/>
    </source>
</evidence>
<dbReference type="EMBL" id="CAJNRG010011174">
    <property type="protein sequence ID" value="CAF2130083.1"/>
    <property type="molecule type" value="Genomic_DNA"/>
</dbReference>
<gene>
    <name evidence="1" type="ORF">XDN619_LOCUS24578</name>
</gene>
<reference evidence="1" key="1">
    <citation type="submission" date="2021-02" db="EMBL/GenBank/DDBJ databases">
        <authorList>
            <person name="Nowell W R."/>
        </authorList>
    </citation>
    <scope>NUCLEOTIDE SEQUENCE</scope>
</reference>
<dbReference type="Proteomes" id="UP000663887">
    <property type="component" value="Unassembled WGS sequence"/>
</dbReference>
<name>A0A816VNZ8_9BILA</name>
<feature type="non-terminal residue" evidence="1">
    <location>
        <position position="281"/>
    </location>
</feature>
<dbReference type="AlphaFoldDB" id="A0A816VNZ8"/>
<organism evidence="1 2">
    <name type="scientific">Rotaria magnacalcarata</name>
    <dbReference type="NCBI Taxonomy" id="392030"/>
    <lineage>
        <taxon>Eukaryota</taxon>
        <taxon>Metazoa</taxon>
        <taxon>Spiralia</taxon>
        <taxon>Gnathifera</taxon>
        <taxon>Rotifera</taxon>
        <taxon>Eurotatoria</taxon>
        <taxon>Bdelloidea</taxon>
        <taxon>Philodinida</taxon>
        <taxon>Philodinidae</taxon>
        <taxon>Rotaria</taxon>
    </lineage>
</organism>
<proteinExistence type="predicted"/>
<protein>
    <submittedName>
        <fullName evidence="1">Uncharacterized protein</fullName>
    </submittedName>
</protein>
<comment type="caution">
    <text evidence="1">The sequence shown here is derived from an EMBL/GenBank/DDBJ whole genome shotgun (WGS) entry which is preliminary data.</text>
</comment>
<sequence length="281" mass="32667">REETRERYSRALLTLFVPWRSAHDLCALNKTWTEALEVQKPLIFPASLKIIENIQLLHECKHDRDEHLRQVLVEAQSDNSIDPVLIPNYYEEDDPEQLLQMLSTVNKATTNAYFASDGNQEQRYLNDAFQAIDNTDRFELLNDRRNVSNQNSDDIVHDLSTFVVAHSHHAPMIKEWRRDIENRRDKARNYLISGENTVEFRDDEVQLEVVATEIPTNSFRAPTTTVPLVTITTAISFPTKMDIIKQFTLNSQQKYAFMIVTSHLDGENQIHTGIYFSNFRL</sequence>
<accession>A0A816VNZ8</accession>
<evidence type="ECO:0000313" key="1">
    <source>
        <dbReference type="EMBL" id="CAF2130083.1"/>
    </source>
</evidence>